<protein>
    <submittedName>
        <fullName evidence="1">18600_t:CDS:1</fullName>
    </submittedName>
</protein>
<gene>
    <name evidence="1" type="ORF">RPERSI_LOCUS32220</name>
</gene>
<feature type="non-terminal residue" evidence="1">
    <location>
        <position position="84"/>
    </location>
</feature>
<accession>A0ACA9SLU2</accession>
<comment type="caution">
    <text evidence="1">The sequence shown here is derived from an EMBL/GenBank/DDBJ whole genome shotgun (WGS) entry which is preliminary data.</text>
</comment>
<dbReference type="EMBL" id="CAJVQC010133398">
    <property type="protein sequence ID" value="CAG8842220.1"/>
    <property type="molecule type" value="Genomic_DNA"/>
</dbReference>
<dbReference type="Proteomes" id="UP000789920">
    <property type="component" value="Unassembled WGS sequence"/>
</dbReference>
<keyword evidence="2" id="KW-1185">Reference proteome</keyword>
<organism evidence="1 2">
    <name type="scientific">Racocetra persica</name>
    <dbReference type="NCBI Taxonomy" id="160502"/>
    <lineage>
        <taxon>Eukaryota</taxon>
        <taxon>Fungi</taxon>
        <taxon>Fungi incertae sedis</taxon>
        <taxon>Mucoromycota</taxon>
        <taxon>Glomeromycotina</taxon>
        <taxon>Glomeromycetes</taxon>
        <taxon>Diversisporales</taxon>
        <taxon>Gigasporaceae</taxon>
        <taxon>Racocetra</taxon>
    </lineage>
</organism>
<name>A0ACA9SLU2_9GLOM</name>
<sequence length="84" mass="9999">KYRALPERFNFYLRNVEIASYPLRPEFIELTYFLYKATKDSFYLHVGEMVLEDLQLYARVECGFASVKGVLTKKLEVVWKALRL</sequence>
<feature type="non-terminal residue" evidence="1">
    <location>
        <position position="1"/>
    </location>
</feature>
<evidence type="ECO:0000313" key="2">
    <source>
        <dbReference type="Proteomes" id="UP000789920"/>
    </source>
</evidence>
<evidence type="ECO:0000313" key="1">
    <source>
        <dbReference type="EMBL" id="CAG8842220.1"/>
    </source>
</evidence>
<proteinExistence type="predicted"/>
<reference evidence="1" key="1">
    <citation type="submission" date="2021-06" db="EMBL/GenBank/DDBJ databases">
        <authorList>
            <person name="Kallberg Y."/>
            <person name="Tangrot J."/>
            <person name="Rosling A."/>
        </authorList>
    </citation>
    <scope>NUCLEOTIDE SEQUENCE</scope>
    <source>
        <strain evidence="1">MA461A</strain>
    </source>
</reference>